<dbReference type="STRING" id="645991.Sgly_2287"/>
<reference evidence="2 3" key="1">
    <citation type="journal article" date="2011" name="Stand. Genomic Sci.">
        <title>Complete genome sequence of Syntrophobotulus glycolicus type strain (FlGlyR).</title>
        <authorList>
            <person name="Han C."/>
            <person name="Mwirichia R."/>
            <person name="Chertkov O."/>
            <person name="Held B."/>
            <person name="Lapidus A."/>
            <person name="Nolan M."/>
            <person name="Lucas S."/>
            <person name="Hammon N."/>
            <person name="Deshpande S."/>
            <person name="Cheng J.F."/>
            <person name="Tapia R."/>
            <person name="Goodwin L."/>
            <person name="Pitluck S."/>
            <person name="Huntemann M."/>
            <person name="Liolios K."/>
            <person name="Ivanova N."/>
            <person name="Pagani I."/>
            <person name="Mavromatis K."/>
            <person name="Ovchinikova G."/>
            <person name="Pati A."/>
            <person name="Chen A."/>
            <person name="Palaniappan K."/>
            <person name="Land M."/>
            <person name="Hauser L."/>
            <person name="Brambilla E.M."/>
            <person name="Rohde M."/>
            <person name="Spring S."/>
            <person name="Sikorski J."/>
            <person name="Goker M."/>
            <person name="Woyke T."/>
            <person name="Bristow J."/>
            <person name="Eisen J.A."/>
            <person name="Markowitz V."/>
            <person name="Hugenholtz P."/>
            <person name="Kyrpides N.C."/>
            <person name="Klenk H.P."/>
            <person name="Detter J.C."/>
        </authorList>
    </citation>
    <scope>NUCLEOTIDE SEQUENCE [LARGE SCALE GENOMIC DNA]</scope>
    <source>
        <strain evidence="3">DSM 8271 / FlGlyR</strain>
    </source>
</reference>
<keyword evidence="1" id="KW-0812">Transmembrane</keyword>
<dbReference type="KEGG" id="sgy:Sgly_2287"/>
<feature type="transmembrane region" description="Helical" evidence="1">
    <location>
        <begin position="142"/>
        <end position="160"/>
    </location>
</feature>
<sequence>MPWCPKCKTEYRDEFQICSDCGSDLVEEAVKEEALPSEPIYQEWLLLVNCADNYQTDILESFLQHEGLETLRKYPDIGDYTKIYTGMSLSGADLYVKKDQFIEAQEIVKDLMPPEKAADSLISDPSDATGSGQEKDKNHARLFAIVILFAAVAGLFGSFWQNFSHWFR</sequence>
<evidence type="ECO:0008006" key="4">
    <source>
        <dbReference type="Google" id="ProtNLM"/>
    </source>
</evidence>
<proteinExistence type="predicted"/>
<dbReference type="eggNOG" id="ENOG50336V8">
    <property type="taxonomic scope" value="Bacteria"/>
</dbReference>
<evidence type="ECO:0000313" key="2">
    <source>
        <dbReference type="EMBL" id="ADY56576.1"/>
    </source>
</evidence>
<organism evidence="2 3">
    <name type="scientific">Syntrophobotulus glycolicus (strain DSM 8271 / FlGlyR)</name>
    <dbReference type="NCBI Taxonomy" id="645991"/>
    <lineage>
        <taxon>Bacteria</taxon>
        <taxon>Bacillati</taxon>
        <taxon>Bacillota</taxon>
        <taxon>Clostridia</taxon>
        <taxon>Eubacteriales</taxon>
        <taxon>Desulfitobacteriaceae</taxon>
        <taxon>Syntrophobotulus</taxon>
    </lineage>
</organism>
<keyword evidence="1" id="KW-0472">Membrane</keyword>
<dbReference type="AlphaFoldDB" id="F0SUC6"/>
<accession>F0SUC6</accession>
<protein>
    <recommendedName>
        <fullName evidence="4">DUF2007 domain-containing protein</fullName>
    </recommendedName>
</protein>
<keyword evidence="1" id="KW-1133">Transmembrane helix</keyword>
<evidence type="ECO:0000313" key="3">
    <source>
        <dbReference type="Proteomes" id="UP000007488"/>
    </source>
</evidence>
<dbReference type="Proteomes" id="UP000007488">
    <property type="component" value="Chromosome"/>
</dbReference>
<reference evidence="3" key="2">
    <citation type="submission" date="2011-02" db="EMBL/GenBank/DDBJ databases">
        <title>The complete genome of Syntrophobotulus glycolicus DSM 8271.</title>
        <authorList>
            <person name="Lucas S."/>
            <person name="Copeland A."/>
            <person name="Lapidus A."/>
            <person name="Bruce D."/>
            <person name="Goodwin L."/>
            <person name="Pitluck S."/>
            <person name="Kyrpides N."/>
            <person name="Mavromatis K."/>
            <person name="Pagani I."/>
            <person name="Ivanova N."/>
            <person name="Mikhailova N."/>
            <person name="Chertkov O."/>
            <person name="Held B."/>
            <person name="Detter J.C."/>
            <person name="Tapia R."/>
            <person name="Han C."/>
            <person name="Land M."/>
            <person name="Hauser L."/>
            <person name="Markowitz V."/>
            <person name="Cheng J.-F."/>
            <person name="Hugenholtz P."/>
            <person name="Woyke T."/>
            <person name="Wu D."/>
            <person name="Spring S."/>
            <person name="Schroeder M."/>
            <person name="Brambilla E."/>
            <person name="Klenk H.-P."/>
            <person name="Eisen J.A."/>
        </authorList>
    </citation>
    <scope>NUCLEOTIDE SEQUENCE [LARGE SCALE GENOMIC DNA]</scope>
    <source>
        <strain evidence="3">DSM 8271 / FlGlyR</strain>
    </source>
</reference>
<dbReference type="HOGENOM" id="CLU_125403_0_0_9"/>
<evidence type="ECO:0000256" key="1">
    <source>
        <dbReference type="SAM" id="Phobius"/>
    </source>
</evidence>
<keyword evidence="3" id="KW-1185">Reference proteome</keyword>
<dbReference type="EMBL" id="CP002547">
    <property type="protein sequence ID" value="ADY56576.1"/>
    <property type="molecule type" value="Genomic_DNA"/>
</dbReference>
<dbReference type="RefSeq" id="WP_013625441.1">
    <property type="nucleotide sequence ID" value="NC_015172.1"/>
</dbReference>
<name>F0SUC6_SYNGF</name>
<gene>
    <name evidence="2" type="ordered locus">Sgly_2287</name>
</gene>